<dbReference type="PANTHER" id="PTHR21503">
    <property type="entry name" value="F-BOX-CONTAINING HYPOTHETICAL PROTEIN C.ELEGANS"/>
    <property type="match status" value="1"/>
</dbReference>
<evidence type="ECO:0000313" key="2">
    <source>
        <dbReference type="EMBL" id="EGT31295.1"/>
    </source>
</evidence>
<dbReference type="PANTHER" id="PTHR21503:SF8">
    <property type="entry name" value="F-BOX ASSOCIATED DOMAIN-CONTAINING PROTEIN-RELATED"/>
    <property type="match status" value="1"/>
</dbReference>
<protein>
    <recommendedName>
        <fullName evidence="1">F-box domain-containing protein</fullName>
    </recommendedName>
</protein>
<evidence type="ECO:0000313" key="3">
    <source>
        <dbReference type="Proteomes" id="UP000008068"/>
    </source>
</evidence>
<dbReference type="Pfam" id="PF00646">
    <property type="entry name" value="F-box"/>
    <property type="match status" value="1"/>
</dbReference>
<dbReference type="EMBL" id="GL379796">
    <property type="protein sequence ID" value="EGT31295.1"/>
    <property type="molecule type" value="Genomic_DNA"/>
</dbReference>
<dbReference type="HOGENOM" id="CLU_063119_0_0_1"/>
<dbReference type="InterPro" id="IPR001810">
    <property type="entry name" value="F-box_dom"/>
</dbReference>
<evidence type="ECO:0000259" key="1">
    <source>
        <dbReference type="PROSITE" id="PS50181"/>
    </source>
</evidence>
<dbReference type="Pfam" id="PF07735">
    <property type="entry name" value="FBA_2"/>
    <property type="match status" value="1"/>
</dbReference>
<reference evidence="3" key="1">
    <citation type="submission" date="2011-07" db="EMBL/GenBank/DDBJ databases">
        <authorList>
            <consortium name="Caenorhabditis brenneri Sequencing and Analysis Consortium"/>
            <person name="Wilson R.K."/>
        </authorList>
    </citation>
    <scope>NUCLEOTIDE SEQUENCE [LARGE SCALE GENOMIC DNA]</scope>
    <source>
        <strain evidence="3">PB2801</strain>
    </source>
</reference>
<keyword evidence="3" id="KW-1185">Reference proteome</keyword>
<dbReference type="InParanoid" id="G0MIS1"/>
<dbReference type="Proteomes" id="UP000008068">
    <property type="component" value="Unassembled WGS sequence"/>
</dbReference>
<accession>G0MIS1</accession>
<dbReference type="AlphaFoldDB" id="G0MIS1"/>
<name>G0MIS1_CAEBE</name>
<feature type="domain" description="F-box" evidence="1">
    <location>
        <begin position="3"/>
        <end position="52"/>
    </location>
</feature>
<proteinExistence type="predicted"/>
<sequence>MNRFPVLRLPYVALREVIESTDKSDVLNLALASRKMCKLIDTTRNSVSMKKLSQDDIDKLGVMDRYNITRLETLHCSEHVRKELEVNISKEPSLTVKTFYAENDIQKSMTFRVHVDFAEDRPVWNQKVMRFGNLDVPVASESNDTVHTLWNNSDCGVGWLCCHFFQKFDLKRFSSLEINPEDVEYSEFSTILRSVVDLVKETPEGPNLQILRFGLLTAEDSQYLFDGVKYKDIIVMGRRIQQNSGAFTCESSLFLLGDADWFSLENLMSTKCEIIILRGSQMTNDLIKQVLMHWMDKKLEKLAHLSVELREEVDIESILSGLSNRTGYVLTRTKESVTIRRGDGKRAEILIPKDESEKKTFKMISC</sequence>
<dbReference type="PROSITE" id="PS50181">
    <property type="entry name" value="FBOX"/>
    <property type="match status" value="1"/>
</dbReference>
<gene>
    <name evidence="2" type="ORF">CAEBREN_07873</name>
</gene>
<organism evidence="3">
    <name type="scientific">Caenorhabditis brenneri</name>
    <name type="common">Nematode worm</name>
    <dbReference type="NCBI Taxonomy" id="135651"/>
    <lineage>
        <taxon>Eukaryota</taxon>
        <taxon>Metazoa</taxon>
        <taxon>Ecdysozoa</taxon>
        <taxon>Nematoda</taxon>
        <taxon>Chromadorea</taxon>
        <taxon>Rhabditida</taxon>
        <taxon>Rhabditina</taxon>
        <taxon>Rhabditomorpha</taxon>
        <taxon>Rhabditoidea</taxon>
        <taxon>Rhabditidae</taxon>
        <taxon>Peloderinae</taxon>
        <taxon>Caenorhabditis</taxon>
    </lineage>
</organism>
<dbReference type="InterPro" id="IPR012885">
    <property type="entry name" value="F-box_Sdz-33"/>
</dbReference>